<dbReference type="Proteomes" id="UP000177029">
    <property type="component" value="Unassembled WGS sequence"/>
</dbReference>
<name>A0A1F8DT75_9BACT</name>
<gene>
    <name evidence="1" type="ORF">A2755_00550</name>
</gene>
<protein>
    <submittedName>
        <fullName evidence="1">Uncharacterized protein</fullName>
    </submittedName>
</protein>
<dbReference type="AlphaFoldDB" id="A0A1F8DT75"/>
<reference evidence="1 2" key="1">
    <citation type="journal article" date="2016" name="Nat. Commun.">
        <title>Thousands of microbial genomes shed light on interconnected biogeochemical processes in an aquifer system.</title>
        <authorList>
            <person name="Anantharaman K."/>
            <person name="Brown C.T."/>
            <person name="Hug L.A."/>
            <person name="Sharon I."/>
            <person name="Castelle C.J."/>
            <person name="Probst A.J."/>
            <person name="Thomas B.C."/>
            <person name="Singh A."/>
            <person name="Wilkins M.J."/>
            <person name="Karaoz U."/>
            <person name="Brodie E.L."/>
            <person name="Williams K.H."/>
            <person name="Hubbard S.S."/>
            <person name="Banfield J.F."/>
        </authorList>
    </citation>
    <scope>NUCLEOTIDE SEQUENCE [LARGE SCALE GENOMIC DNA]</scope>
</reference>
<comment type="caution">
    <text evidence="1">The sequence shown here is derived from an EMBL/GenBank/DDBJ whole genome shotgun (WGS) entry which is preliminary data.</text>
</comment>
<evidence type="ECO:0000313" key="2">
    <source>
        <dbReference type="Proteomes" id="UP000177029"/>
    </source>
</evidence>
<accession>A0A1F8DT75</accession>
<sequence length="138" mass="16049">MENNHPIIYNGKFLGRILEDISGNINLLLKEAEIFESFFNSFSNFVSVKAEQIPGFKEKGWIWCNRFITQGERAHFCINFNPIGEEKKKLRYEQRAIATGNLLNKTIDFDIMPEVCLNEVFTMLKETFRTMGFGIGRK</sequence>
<dbReference type="EMBL" id="MGIP01000005">
    <property type="protein sequence ID" value="OGM91843.1"/>
    <property type="molecule type" value="Genomic_DNA"/>
</dbReference>
<organism evidence="1 2">
    <name type="scientific">Candidatus Wolfebacteria bacterium RIFCSPHIGHO2_01_FULL_48_22</name>
    <dbReference type="NCBI Taxonomy" id="1802555"/>
    <lineage>
        <taxon>Bacteria</taxon>
        <taxon>Candidatus Wolfeibacteriota</taxon>
    </lineage>
</organism>
<evidence type="ECO:0000313" key="1">
    <source>
        <dbReference type="EMBL" id="OGM91843.1"/>
    </source>
</evidence>
<proteinExistence type="predicted"/>